<proteinExistence type="predicted"/>
<evidence type="ECO:0000313" key="2">
    <source>
        <dbReference type="EMBL" id="MPD05752.1"/>
    </source>
</evidence>
<feature type="transmembrane region" description="Helical" evidence="1">
    <location>
        <begin position="12"/>
        <end position="32"/>
    </location>
</feature>
<sequence length="40" mass="4343">MSQLKISVEGSNSLVVMVVVVVVVVDVVLKLITSYKLRTP</sequence>
<accession>A0A5B7K5W2</accession>
<comment type="caution">
    <text evidence="2">The sequence shown here is derived from an EMBL/GenBank/DDBJ whole genome shotgun (WGS) entry which is preliminary data.</text>
</comment>
<organism evidence="2 3">
    <name type="scientific">Portunus trituberculatus</name>
    <name type="common">Swimming crab</name>
    <name type="synonym">Neptunus trituberculatus</name>
    <dbReference type="NCBI Taxonomy" id="210409"/>
    <lineage>
        <taxon>Eukaryota</taxon>
        <taxon>Metazoa</taxon>
        <taxon>Ecdysozoa</taxon>
        <taxon>Arthropoda</taxon>
        <taxon>Crustacea</taxon>
        <taxon>Multicrustacea</taxon>
        <taxon>Malacostraca</taxon>
        <taxon>Eumalacostraca</taxon>
        <taxon>Eucarida</taxon>
        <taxon>Decapoda</taxon>
        <taxon>Pleocyemata</taxon>
        <taxon>Brachyura</taxon>
        <taxon>Eubrachyura</taxon>
        <taxon>Portunoidea</taxon>
        <taxon>Portunidae</taxon>
        <taxon>Portuninae</taxon>
        <taxon>Portunus</taxon>
    </lineage>
</organism>
<gene>
    <name evidence="2" type="ORF">E2C01_101515</name>
</gene>
<keyword evidence="1" id="KW-1133">Transmembrane helix</keyword>
<name>A0A5B7K5W2_PORTR</name>
<keyword evidence="3" id="KW-1185">Reference proteome</keyword>
<evidence type="ECO:0000256" key="1">
    <source>
        <dbReference type="SAM" id="Phobius"/>
    </source>
</evidence>
<keyword evidence="1" id="KW-0472">Membrane</keyword>
<dbReference type="Proteomes" id="UP000324222">
    <property type="component" value="Unassembled WGS sequence"/>
</dbReference>
<protein>
    <submittedName>
        <fullName evidence="2">Uncharacterized protein</fullName>
    </submittedName>
</protein>
<dbReference type="AlphaFoldDB" id="A0A5B7K5W2"/>
<reference evidence="2 3" key="1">
    <citation type="submission" date="2019-05" db="EMBL/GenBank/DDBJ databases">
        <title>Another draft genome of Portunus trituberculatus and its Hox gene families provides insights of decapod evolution.</title>
        <authorList>
            <person name="Jeong J.-H."/>
            <person name="Song I."/>
            <person name="Kim S."/>
            <person name="Choi T."/>
            <person name="Kim D."/>
            <person name="Ryu S."/>
            <person name="Kim W."/>
        </authorList>
    </citation>
    <scope>NUCLEOTIDE SEQUENCE [LARGE SCALE GENOMIC DNA]</scope>
    <source>
        <tissue evidence="2">Muscle</tissue>
    </source>
</reference>
<keyword evidence="1" id="KW-0812">Transmembrane</keyword>
<dbReference type="EMBL" id="VSRR010147589">
    <property type="protein sequence ID" value="MPD05752.1"/>
    <property type="molecule type" value="Genomic_DNA"/>
</dbReference>
<evidence type="ECO:0000313" key="3">
    <source>
        <dbReference type="Proteomes" id="UP000324222"/>
    </source>
</evidence>